<reference evidence="3 4" key="1">
    <citation type="submission" date="2018-10" db="EMBL/GenBank/DDBJ databases">
        <title>Genomic Encyclopedia of Archaeal and Bacterial Type Strains, Phase II (KMG-II): from individual species to whole genera.</title>
        <authorList>
            <person name="Goeker M."/>
        </authorList>
    </citation>
    <scope>NUCLEOTIDE SEQUENCE [LARGE SCALE GENOMIC DNA]</scope>
    <source>
        <strain evidence="3 4">DSM 14954</strain>
    </source>
</reference>
<evidence type="ECO:0000256" key="2">
    <source>
        <dbReference type="ARBA" id="ARBA00023002"/>
    </source>
</evidence>
<dbReference type="FunFam" id="3.40.50.720:FF:000084">
    <property type="entry name" value="Short-chain dehydrogenase reductase"/>
    <property type="match status" value="1"/>
</dbReference>
<dbReference type="EMBL" id="RBIL01000002">
    <property type="protein sequence ID" value="RKQ88180.1"/>
    <property type="molecule type" value="Genomic_DNA"/>
</dbReference>
<dbReference type="Pfam" id="PF13561">
    <property type="entry name" value="adh_short_C2"/>
    <property type="match status" value="1"/>
</dbReference>
<dbReference type="PANTHER" id="PTHR48107:SF7">
    <property type="entry name" value="RE15974P"/>
    <property type="match status" value="1"/>
</dbReference>
<evidence type="ECO:0000313" key="4">
    <source>
        <dbReference type="Proteomes" id="UP000278962"/>
    </source>
</evidence>
<dbReference type="PRINTS" id="PR00080">
    <property type="entry name" value="SDRFAMILY"/>
</dbReference>
<dbReference type="Proteomes" id="UP000278962">
    <property type="component" value="Unassembled WGS sequence"/>
</dbReference>
<evidence type="ECO:0000313" key="3">
    <source>
        <dbReference type="EMBL" id="RKQ88180.1"/>
    </source>
</evidence>
<protein>
    <submittedName>
        <fullName evidence="3">NAD(P)-dependent dehydrogenase (Short-subunit alcohol dehydrogenase family)</fullName>
    </submittedName>
</protein>
<evidence type="ECO:0000256" key="1">
    <source>
        <dbReference type="ARBA" id="ARBA00006484"/>
    </source>
</evidence>
<dbReference type="CDD" id="cd05233">
    <property type="entry name" value="SDR_c"/>
    <property type="match status" value="1"/>
</dbReference>
<dbReference type="Gene3D" id="3.40.50.720">
    <property type="entry name" value="NAD(P)-binding Rossmann-like Domain"/>
    <property type="match status" value="1"/>
</dbReference>
<gene>
    <name evidence="3" type="ORF">C8N24_6221</name>
</gene>
<comment type="similarity">
    <text evidence="1">Belongs to the short-chain dehydrogenases/reductases (SDR) family.</text>
</comment>
<keyword evidence="2" id="KW-0560">Oxidoreductase</keyword>
<organism evidence="3 4">
    <name type="scientific">Solirubrobacter pauli</name>
    <dbReference type="NCBI Taxonomy" id="166793"/>
    <lineage>
        <taxon>Bacteria</taxon>
        <taxon>Bacillati</taxon>
        <taxon>Actinomycetota</taxon>
        <taxon>Thermoleophilia</taxon>
        <taxon>Solirubrobacterales</taxon>
        <taxon>Solirubrobacteraceae</taxon>
        <taxon>Solirubrobacter</taxon>
    </lineage>
</organism>
<sequence>MIASMGVTRNQHITVVTGGARGIGAAVCTRLAADGHDVVIGFRAAEDRAEAVAEAVRAAGARAVTVRMDTADPDDVDRLFDAAAELGPVTGLVNNAGIVGPVGRLVDLPVDELPRVYAVNVVGVLLCARRAARDMLGRGGVIVNISSGAATLGSPNEYVHYAGSKAAVDAITVGLAKELGPDGIRVNCVAPGTIWTEIHADPERPAKVAERVPLGRAGEPEEIAGAVAWLLSDDASYTTGAILRVAGGM</sequence>
<keyword evidence="4" id="KW-1185">Reference proteome</keyword>
<proteinExistence type="inferred from homology"/>
<dbReference type="InterPro" id="IPR002347">
    <property type="entry name" value="SDR_fam"/>
</dbReference>
<accession>A0A660L9F3</accession>
<dbReference type="PANTHER" id="PTHR48107">
    <property type="entry name" value="NADPH-DEPENDENT ALDEHYDE REDUCTASE-LIKE PROTEIN, CHLOROPLASTIC-RELATED"/>
    <property type="match status" value="1"/>
</dbReference>
<comment type="caution">
    <text evidence="3">The sequence shown here is derived from an EMBL/GenBank/DDBJ whole genome shotgun (WGS) entry which is preliminary data.</text>
</comment>
<name>A0A660L9F3_9ACTN</name>
<dbReference type="GO" id="GO:0016614">
    <property type="term" value="F:oxidoreductase activity, acting on CH-OH group of donors"/>
    <property type="evidence" value="ECO:0007669"/>
    <property type="project" value="UniProtKB-ARBA"/>
</dbReference>
<dbReference type="SUPFAM" id="SSF51735">
    <property type="entry name" value="NAD(P)-binding Rossmann-fold domains"/>
    <property type="match status" value="1"/>
</dbReference>
<dbReference type="PRINTS" id="PR00081">
    <property type="entry name" value="GDHRDH"/>
</dbReference>
<dbReference type="InterPro" id="IPR036291">
    <property type="entry name" value="NAD(P)-bd_dom_sf"/>
</dbReference>
<dbReference type="AlphaFoldDB" id="A0A660L9F3"/>